<reference evidence="1" key="1">
    <citation type="journal article" date="2023" name="Int. J. Syst. Evol. Microbiol.">
        <title>Collibacillus ludicampi gen. nov., sp. nov., a new soil bacterium of the family Alicyclobacillaceae.</title>
        <authorList>
            <person name="Jojima T."/>
            <person name="Ioku Y."/>
            <person name="Fukuta Y."/>
            <person name="Shirasaka N."/>
            <person name="Matsumura Y."/>
            <person name="Mori M."/>
        </authorList>
    </citation>
    <scope>NUCLEOTIDE SEQUENCE</scope>
    <source>
        <strain evidence="1">TP075</strain>
    </source>
</reference>
<name>A0AAV4LJP9_9BACL</name>
<accession>A0AAV4LJP9</accession>
<dbReference type="InterPro" id="IPR003673">
    <property type="entry name" value="CoA-Trfase_fam_III"/>
</dbReference>
<dbReference type="Pfam" id="PF02515">
    <property type="entry name" value="CoA_transf_3"/>
    <property type="match status" value="1"/>
</dbReference>
<dbReference type="InterPro" id="IPR044855">
    <property type="entry name" value="CoA-Trfase_III_dom3_sf"/>
</dbReference>
<dbReference type="Gene3D" id="3.30.1540.10">
    <property type="entry name" value="formyl-coa transferase, domain 3"/>
    <property type="match status" value="1"/>
</dbReference>
<dbReference type="InterPro" id="IPR023606">
    <property type="entry name" value="CoA-Trfase_III_dom_1_sf"/>
</dbReference>
<evidence type="ECO:0000313" key="2">
    <source>
        <dbReference type="Proteomes" id="UP001057291"/>
    </source>
</evidence>
<gene>
    <name evidence="1" type="ORF">DNHGIG_35530</name>
</gene>
<proteinExistence type="predicted"/>
<evidence type="ECO:0000313" key="1">
    <source>
        <dbReference type="EMBL" id="GIM48004.1"/>
    </source>
</evidence>
<keyword evidence="1" id="KW-0808">Transferase</keyword>
<dbReference type="PANTHER" id="PTHR48228:SF5">
    <property type="entry name" value="ALPHA-METHYLACYL-COA RACEMASE"/>
    <property type="match status" value="1"/>
</dbReference>
<dbReference type="EMBL" id="BOQE01000001">
    <property type="protein sequence ID" value="GIM48004.1"/>
    <property type="molecule type" value="Genomic_DNA"/>
</dbReference>
<dbReference type="Gene3D" id="3.40.50.10540">
    <property type="entry name" value="Crotonobetainyl-coa:carnitine coa-transferase, domain 1"/>
    <property type="match status" value="1"/>
</dbReference>
<dbReference type="RefSeq" id="WP_282200927.1">
    <property type="nucleotide sequence ID" value="NZ_BOQE01000001.1"/>
</dbReference>
<sequence length="390" mass="43104">MLKGVRIVDFTRYLPGPYATLRLADMGAEVIKVEPPMTGEPARLFGDRFNGTGLLYLANNRNKKSVTINLKEKEGQEISFQLASRADVVIEGFRPGVADALGIGYERLKQVSPNLIYCSLTGYGQTGPMRDQAGHDLNYMALSGVLSQLRDREGNPIQPGIQFADLIGGIAASEAILAALVKKGLTGEGAYLDISLTDTLIGMMTNHAMLQKVNGKEHGFSELGGNLICYFIYETKDGKFISLAALEKKFWENFCRAVHREDWIPEHLSAASKSNRTFAEVKALFKSRTFEEWSEFSRSVDCCMTPVLETSELVHDSYVIEKGLIAEVHSDMWGSLPQVATSAGGFSVQDLRSTDMTPPPILGKDNREVLQSVLDVSLEQIEEWERRGII</sequence>
<organism evidence="1 2">
    <name type="scientific">Collibacillus ludicampi</name>
    <dbReference type="NCBI Taxonomy" id="2771369"/>
    <lineage>
        <taxon>Bacteria</taxon>
        <taxon>Bacillati</taxon>
        <taxon>Bacillota</taxon>
        <taxon>Bacilli</taxon>
        <taxon>Bacillales</taxon>
        <taxon>Alicyclobacillaceae</taxon>
        <taxon>Collibacillus</taxon>
    </lineage>
</organism>
<dbReference type="PANTHER" id="PTHR48228">
    <property type="entry name" value="SUCCINYL-COA--D-CITRAMALATE COA-TRANSFERASE"/>
    <property type="match status" value="1"/>
</dbReference>
<dbReference type="Proteomes" id="UP001057291">
    <property type="component" value="Unassembled WGS sequence"/>
</dbReference>
<comment type="caution">
    <text evidence="1">The sequence shown here is derived from an EMBL/GenBank/DDBJ whole genome shotgun (WGS) entry which is preliminary data.</text>
</comment>
<protein>
    <submittedName>
        <fullName evidence="1">CoA transferase</fullName>
    </submittedName>
</protein>
<dbReference type="InterPro" id="IPR050509">
    <property type="entry name" value="CoA-transferase_III"/>
</dbReference>
<dbReference type="AlphaFoldDB" id="A0AAV4LJP9"/>
<keyword evidence="2" id="KW-1185">Reference proteome</keyword>
<dbReference type="GO" id="GO:0016740">
    <property type="term" value="F:transferase activity"/>
    <property type="evidence" value="ECO:0007669"/>
    <property type="project" value="UniProtKB-KW"/>
</dbReference>
<dbReference type="SUPFAM" id="SSF89796">
    <property type="entry name" value="CoA-transferase family III (CaiB/BaiF)"/>
    <property type="match status" value="1"/>
</dbReference>